<feature type="transmembrane region" description="Helical" evidence="17">
    <location>
        <begin position="68"/>
        <end position="90"/>
    </location>
</feature>
<evidence type="ECO:0000256" key="3">
    <source>
        <dbReference type="ARBA" id="ARBA00009025"/>
    </source>
</evidence>
<evidence type="ECO:0000256" key="1">
    <source>
        <dbReference type="ARBA" id="ARBA00003257"/>
    </source>
</evidence>
<comment type="function">
    <text evidence="17">Core subunit of the mitochondrial membrane respiratory chain NADH dehydrogenase (Complex I) which catalyzes electron transfer from NADH through the respiratory chain, using ubiquinone as an electron acceptor. Essential for the catalytic activity and assembly of complex I.</text>
</comment>
<feature type="transmembrane region" description="Helical" evidence="17">
    <location>
        <begin position="33"/>
        <end position="56"/>
    </location>
</feature>
<feature type="transmembrane region" description="Helical" evidence="17">
    <location>
        <begin position="374"/>
        <end position="397"/>
    </location>
</feature>
<dbReference type="PRINTS" id="PR01437">
    <property type="entry name" value="NUOXDRDTASE4"/>
</dbReference>
<dbReference type="InterPro" id="IPR003918">
    <property type="entry name" value="NADH_UbQ_OxRdtase"/>
</dbReference>
<evidence type="ECO:0000256" key="15">
    <source>
        <dbReference type="ARBA" id="ARBA00023136"/>
    </source>
</evidence>
<evidence type="ECO:0000256" key="2">
    <source>
        <dbReference type="ARBA" id="ARBA00004225"/>
    </source>
</evidence>
<dbReference type="PANTHER" id="PTHR43507:SF20">
    <property type="entry name" value="NADH-UBIQUINONE OXIDOREDUCTASE CHAIN 4"/>
    <property type="match status" value="1"/>
</dbReference>
<evidence type="ECO:0000256" key="17">
    <source>
        <dbReference type="RuleBase" id="RU003297"/>
    </source>
</evidence>
<feature type="transmembrane region" description="Helical" evidence="17">
    <location>
        <begin position="311"/>
        <end position="329"/>
    </location>
</feature>
<evidence type="ECO:0000256" key="13">
    <source>
        <dbReference type="ARBA" id="ARBA00023075"/>
    </source>
</evidence>
<reference evidence="19" key="1">
    <citation type="journal article" date="2014" name="Genomics">
        <title>The mitochondrial genome of Frankliniella intonsa: Insights into the evolution of mitochondrial genomes at lower taxonomic levels in Thysanoptera.</title>
        <authorList>
            <person name="Yan D."/>
            <person name="Tang Y."/>
            <person name="Hu M."/>
            <person name="Liu F."/>
            <person name="Zhang D."/>
            <person name="Fan J."/>
        </authorList>
    </citation>
    <scope>NUCLEOTIDE SEQUENCE</scope>
</reference>
<feature type="transmembrane region" description="Helical" evidence="17">
    <location>
        <begin position="350"/>
        <end position="368"/>
    </location>
</feature>
<feature type="transmembrane region" description="Helical" evidence="17">
    <location>
        <begin position="6"/>
        <end position="26"/>
    </location>
</feature>
<keyword evidence="15 17" id="KW-0472">Membrane</keyword>
<keyword evidence="14 17" id="KW-0496">Mitochondrion</keyword>
<feature type="transmembrane region" description="Helical" evidence="17">
    <location>
        <begin position="221"/>
        <end position="243"/>
    </location>
</feature>
<dbReference type="EC" id="7.1.1.2" evidence="4 17"/>
<protein>
    <recommendedName>
        <fullName evidence="5 17">NADH-ubiquinone oxidoreductase chain 4</fullName>
        <ecNumber evidence="4 17">7.1.1.2</ecNumber>
    </recommendedName>
</protein>
<feature type="transmembrane region" description="Helical" evidence="17">
    <location>
        <begin position="279"/>
        <end position="299"/>
    </location>
</feature>
<evidence type="ECO:0000256" key="6">
    <source>
        <dbReference type="ARBA" id="ARBA00022448"/>
    </source>
</evidence>
<keyword evidence="12 17" id="KW-0520">NAD</keyword>
<dbReference type="GO" id="GO:0003954">
    <property type="term" value="F:NADH dehydrogenase activity"/>
    <property type="evidence" value="ECO:0007669"/>
    <property type="project" value="TreeGrafter"/>
</dbReference>
<comment type="function">
    <text evidence="1">Core subunit of the mitochondrial membrane respiratory chain NADH dehydrogenase (Complex I) that is believed to belong to the minimal assembly required for catalysis. Complex I functions in the transfer of electrons from NADH to the respiratory chain. The immediate electron acceptor for the enzyme is believed to be ubiquinone.</text>
</comment>
<evidence type="ECO:0000256" key="4">
    <source>
        <dbReference type="ARBA" id="ARBA00012944"/>
    </source>
</evidence>
<dbReference type="GO" id="GO:0048039">
    <property type="term" value="F:ubiquinone binding"/>
    <property type="evidence" value="ECO:0007669"/>
    <property type="project" value="TreeGrafter"/>
</dbReference>
<evidence type="ECO:0000256" key="7">
    <source>
        <dbReference type="ARBA" id="ARBA00022660"/>
    </source>
</evidence>
<keyword evidence="6 17" id="KW-0813">Transport</keyword>
<feature type="transmembrane region" description="Helical" evidence="17">
    <location>
        <begin position="249"/>
        <end position="272"/>
    </location>
</feature>
<dbReference type="GO" id="GO:0015990">
    <property type="term" value="P:electron transport coupled proton transport"/>
    <property type="evidence" value="ECO:0007669"/>
    <property type="project" value="TreeGrafter"/>
</dbReference>
<keyword evidence="13 17" id="KW-0830">Ubiquinone</keyword>
<keyword evidence="9" id="KW-1278">Translocase</keyword>
<evidence type="ECO:0000256" key="10">
    <source>
        <dbReference type="ARBA" id="ARBA00022982"/>
    </source>
</evidence>
<comment type="subcellular location">
    <subcellularLocation>
        <location evidence="2 17">Mitochondrion membrane</location>
        <topology evidence="2 17">Multi-pass membrane protein</topology>
    </subcellularLocation>
</comment>
<dbReference type="GO" id="GO:0042773">
    <property type="term" value="P:ATP synthesis coupled electron transport"/>
    <property type="evidence" value="ECO:0007669"/>
    <property type="project" value="InterPro"/>
</dbReference>
<dbReference type="PANTHER" id="PTHR43507">
    <property type="entry name" value="NADH-UBIQUINONE OXIDOREDUCTASE CHAIN 4"/>
    <property type="match status" value="1"/>
</dbReference>
<keyword evidence="10 17" id="KW-0249">Electron transport</keyword>
<sequence>MFWLCKFLHNFSLFILIFLSFFLFFFNYLYMNYFFLIFLMLFFFPFFFLTNFNFFFLSKNFFLSYDTFSFVLMVLTFWIVLLSLMSSFYLFKMLFSWFFFLSFFFLTFFLCFFFMSSNLFSFFFFFESTLIPTFLIVIGWGMNIERIQSSLYLFYYTLFSSMPMLVSIFYLSSMNNSLFFSFMWGGYMSLCYFFLIFSFLVKMPMFLLHSWLPKAHVEAPISGSMILAGILLKMGGYGIFRLYDLFKSFFLFNSIFMYISIWGGTLMSLVCLRQSDLKSLIAFSSVAHMSIVILGLVIFNDMGLKGSLMMMLAHGLCSSCMFFLANVIYERSGTRSIFLNKGLMNLYPSYSLWWFFFCSFNMACPPSLNLISEIYIFIASVSWMFFFCFFMMLLSFFGGAYNLFLFSLTNHGKVSSLINFFNSLSIRENLIVYKHFFPLMFLFLKMDFF</sequence>
<dbReference type="Pfam" id="PF00361">
    <property type="entry name" value="Proton_antipo_M"/>
    <property type="match status" value="1"/>
</dbReference>
<dbReference type="AlphaFoldDB" id="M9NIF8"/>
<dbReference type="InterPro" id="IPR001750">
    <property type="entry name" value="ND/Mrp_TM"/>
</dbReference>
<evidence type="ECO:0000256" key="8">
    <source>
        <dbReference type="ARBA" id="ARBA00022692"/>
    </source>
</evidence>
<keyword evidence="7 17" id="KW-0679">Respiratory chain</keyword>
<evidence type="ECO:0000256" key="14">
    <source>
        <dbReference type="ARBA" id="ARBA00023128"/>
    </source>
</evidence>
<evidence type="ECO:0000256" key="11">
    <source>
        <dbReference type="ARBA" id="ARBA00022989"/>
    </source>
</evidence>
<gene>
    <name evidence="19" type="primary">NAD4</name>
</gene>
<proteinExistence type="inferred from homology"/>
<name>M9NIF8_FRAIN</name>
<evidence type="ECO:0000256" key="9">
    <source>
        <dbReference type="ARBA" id="ARBA00022967"/>
    </source>
</evidence>
<feature type="transmembrane region" description="Helical" evidence="17">
    <location>
        <begin position="153"/>
        <end position="172"/>
    </location>
</feature>
<evidence type="ECO:0000313" key="19">
    <source>
        <dbReference type="EMBL" id="AFJ95732.1"/>
    </source>
</evidence>
<dbReference type="GO" id="GO:0031966">
    <property type="term" value="C:mitochondrial membrane"/>
    <property type="evidence" value="ECO:0007669"/>
    <property type="project" value="UniProtKB-SubCell"/>
</dbReference>
<keyword evidence="11 17" id="KW-1133">Transmembrane helix</keyword>
<feature type="transmembrane region" description="Helical" evidence="17">
    <location>
        <begin position="122"/>
        <end position="141"/>
    </location>
</feature>
<geneLocation type="mitochondrion" evidence="19"/>
<evidence type="ECO:0000259" key="18">
    <source>
        <dbReference type="Pfam" id="PF00361"/>
    </source>
</evidence>
<keyword evidence="8 17" id="KW-0812">Transmembrane</keyword>
<dbReference type="GO" id="GO:0008137">
    <property type="term" value="F:NADH dehydrogenase (ubiquinone) activity"/>
    <property type="evidence" value="ECO:0007669"/>
    <property type="project" value="UniProtKB-UniRule"/>
</dbReference>
<feature type="domain" description="NADH:quinone oxidoreductase/Mrp antiporter transmembrane" evidence="18">
    <location>
        <begin position="116"/>
        <end position="397"/>
    </location>
</feature>
<feature type="transmembrane region" description="Helical" evidence="17">
    <location>
        <begin position="178"/>
        <end position="201"/>
    </location>
</feature>
<comment type="catalytic activity">
    <reaction evidence="16 17">
        <text>a ubiquinone + NADH + 5 H(+)(in) = a ubiquinol + NAD(+) + 4 H(+)(out)</text>
        <dbReference type="Rhea" id="RHEA:29091"/>
        <dbReference type="Rhea" id="RHEA-COMP:9565"/>
        <dbReference type="Rhea" id="RHEA-COMP:9566"/>
        <dbReference type="ChEBI" id="CHEBI:15378"/>
        <dbReference type="ChEBI" id="CHEBI:16389"/>
        <dbReference type="ChEBI" id="CHEBI:17976"/>
        <dbReference type="ChEBI" id="CHEBI:57540"/>
        <dbReference type="ChEBI" id="CHEBI:57945"/>
        <dbReference type="EC" id="7.1.1.2"/>
    </reaction>
</comment>
<feature type="transmembrane region" description="Helical" evidence="17">
    <location>
        <begin position="97"/>
        <end position="116"/>
    </location>
</feature>
<evidence type="ECO:0000256" key="5">
    <source>
        <dbReference type="ARBA" id="ARBA00021006"/>
    </source>
</evidence>
<evidence type="ECO:0000256" key="16">
    <source>
        <dbReference type="ARBA" id="ARBA00049551"/>
    </source>
</evidence>
<comment type="similarity">
    <text evidence="3 17">Belongs to the complex I subunit 4 family.</text>
</comment>
<organism evidence="19">
    <name type="scientific">Frankliniella intonsa</name>
    <name type="common">Thrips</name>
    <name type="synonym">Thrips intonsa</name>
    <dbReference type="NCBI Taxonomy" id="163893"/>
    <lineage>
        <taxon>Eukaryota</taxon>
        <taxon>Metazoa</taxon>
        <taxon>Ecdysozoa</taxon>
        <taxon>Arthropoda</taxon>
        <taxon>Hexapoda</taxon>
        <taxon>Insecta</taxon>
        <taxon>Pterygota</taxon>
        <taxon>Neoptera</taxon>
        <taxon>Paraneoptera</taxon>
        <taxon>Thysanoptera</taxon>
        <taxon>Terebrantia</taxon>
        <taxon>Thripoidea</taxon>
        <taxon>Thripidae</taxon>
        <taxon>Frankliniella</taxon>
    </lineage>
</organism>
<evidence type="ECO:0000256" key="12">
    <source>
        <dbReference type="ARBA" id="ARBA00023027"/>
    </source>
</evidence>
<dbReference type="EMBL" id="JQ917403">
    <property type="protein sequence ID" value="AFJ95732.1"/>
    <property type="molecule type" value="Genomic_DNA"/>
</dbReference>
<accession>M9NIF8</accession>